<evidence type="ECO:0000259" key="2">
    <source>
        <dbReference type="Pfam" id="PF12350"/>
    </source>
</evidence>
<accession>A0A1E3PKF7</accession>
<organism evidence="3 4">
    <name type="scientific">Nadsonia fulvescens var. elongata DSM 6958</name>
    <dbReference type="NCBI Taxonomy" id="857566"/>
    <lineage>
        <taxon>Eukaryota</taxon>
        <taxon>Fungi</taxon>
        <taxon>Dikarya</taxon>
        <taxon>Ascomycota</taxon>
        <taxon>Saccharomycotina</taxon>
        <taxon>Dipodascomycetes</taxon>
        <taxon>Dipodascales</taxon>
        <taxon>Dipodascales incertae sedis</taxon>
        <taxon>Nadsonia</taxon>
    </lineage>
</organism>
<dbReference type="GO" id="GO:0045943">
    <property type="term" value="P:positive regulation of transcription by RNA polymerase I"/>
    <property type="evidence" value="ECO:0007669"/>
    <property type="project" value="TreeGrafter"/>
</dbReference>
<sequence>MFKSSGMDPLEARLQFIKLVARLNASVRSNQQAISFMLKYPDLQDDLYSCVLEELEKPTSSLNLRLNIMFMLESLVNHVLGALASASVSNSSSFRQGQQYVAERYIKWINRDLPNMVQYAVPETYVGMVNLEPVRTFLSLLEAKQKFVASCGQDRIDSGGPGGKPTTQKILQAREILDQREKTVKLNIDNGVPNSETSLTTTTVVVSNPTLSKTMIDQQGLDVLNIQPKPEKTDEKISETPIITTTNIITSNTTTNINTPTVIGVPQFSFNADQLASRPSTPSEIKNLIIPSALTAEQILQRMEEDRERSKRVKEDIWAIDYKVNFNAEFERVWRSRDSVLSEVDLIVIKEENDIRAQAIRF</sequence>
<dbReference type="Proteomes" id="UP000095009">
    <property type="component" value="Unassembled WGS sequence"/>
</dbReference>
<dbReference type="Pfam" id="PF12350">
    <property type="entry name" value="CTK3_C"/>
    <property type="match status" value="1"/>
</dbReference>
<protein>
    <recommendedName>
        <fullName evidence="5">CID domain-containing protein</fullName>
    </recommendedName>
</protein>
<dbReference type="AlphaFoldDB" id="A0A1E3PKF7"/>
<dbReference type="InterPro" id="IPR024638">
    <property type="entry name" value="Ctk3_N"/>
</dbReference>
<evidence type="ECO:0000259" key="1">
    <source>
        <dbReference type="Pfam" id="PF12243"/>
    </source>
</evidence>
<evidence type="ECO:0008006" key="5">
    <source>
        <dbReference type="Google" id="ProtNLM"/>
    </source>
</evidence>
<name>A0A1E3PKF7_9ASCO</name>
<feature type="domain" description="CTD kinase subunit gamma Ctk3 N-terminal" evidence="1">
    <location>
        <begin position="7"/>
        <end position="144"/>
    </location>
</feature>
<feature type="domain" description="CTD kinase subunit gamma Ctk3 C-terminal" evidence="2">
    <location>
        <begin position="296"/>
        <end position="346"/>
    </location>
</feature>
<keyword evidence="4" id="KW-1185">Reference proteome</keyword>
<evidence type="ECO:0000313" key="4">
    <source>
        <dbReference type="Proteomes" id="UP000095009"/>
    </source>
</evidence>
<gene>
    <name evidence="3" type="ORF">NADFUDRAFT_51921</name>
</gene>
<evidence type="ECO:0000313" key="3">
    <source>
        <dbReference type="EMBL" id="ODQ65327.1"/>
    </source>
</evidence>
<dbReference type="STRING" id="857566.A0A1E3PKF7"/>
<dbReference type="OrthoDB" id="21266at2759"/>
<dbReference type="PANTHER" id="PTHR28291">
    <property type="entry name" value="CTD KINASE SUBUNIT GAMMA"/>
    <property type="match status" value="1"/>
</dbReference>
<reference evidence="3 4" key="1">
    <citation type="journal article" date="2016" name="Proc. Natl. Acad. Sci. U.S.A.">
        <title>Comparative genomics of biotechnologically important yeasts.</title>
        <authorList>
            <person name="Riley R."/>
            <person name="Haridas S."/>
            <person name="Wolfe K.H."/>
            <person name="Lopes M.R."/>
            <person name="Hittinger C.T."/>
            <person name="Goeker M."/>
            <person name="Salamov A.A."/>
            <person name="Wisecaver J.H."/>
            <person name="Long T.M."/>
            <person name="Calvey C.H."/>
            <person name="Aerts A.L."/>
            <person name="Barry K.W."/>
            <person name="Choi C."/>
            <person name="Clum A."/>
            <person name="Coughlan A.Y."/>
            <person name="Deshpande S."/>
            <person name="Douglass A.P."/>
            <person name="Hanson S.J."/>
            <person name="Klenk H.-P."/>
            <person name="LaButti K.M."/>
            <person name="Lapidus A."/>
            <person name="Lindquist E.A."/>
            <person name="Lipzen A.M."/>
            <person name="Meier-Kolthoff J.P."/>
            <person name="Ohm R.A."/>
            <person name="Otillar R.P."/>
            <person name="Pangilinan J.L."/>
            <person name="Peng Y."/>
            <person name="Rokas A."/>
            <person name="Rosa C.A."/>
            <person name="Scheuner C."/>
            <person name="Sibirny A.A."/>
            <person name="Slot J.C."/>
            <person name="Stielow J.B."/>
            <person name="Sun H."/>
            <person name="Kurtzman C.P."/>
            <person name="Blackwell M."/>
            <person name="Grigoriev I.V."/>
            <person name="Jeffries T.W."/>
        </authorList>
    </citation>
    <scope>NUCLEOTIDE SEQUENCE [LARGE SCALE GENOMIC DNA]</scope>
    <source>
        <strain evidence="3 4">DSM 6958</strain>
    </source>
</reference>
<dbReference type="InterPro" id="IPR024637">
    <property type="entry name" value="Ctk3_C"/>
</dbReference>
<dbReference type="GO" id="GO:0070692">
    <property type="term" value="C:CTDK-1 complex"/>
    <property type="evidence" value="ECO:0007669"/>
    <property type="project" value="InterPro"/>
</dbReference>
<proteinExistence type="predicted"/>
<dbReference type="Pfam" id="PF12243">
    <property type="entry name" value="CTK3"/>
    <property type="match status" value="1"/>
</dbReference>
<dbReference type="InterPro" id="IPR042326">
    <property type="entry name" value="Ctk3"/>
</dbReference>
<dbReference type="GO" id="GO:0032786">
    <property type="term" value="P:positive regulation of DNA-templated transcription, elongation"/>
    <property type="evidence" value="ECO:0007669"/>
    <property type="project" value="InterPro"/>
</dbReference>
<dbReference type="EMBL" id="KV454410">
    <property type="protein sequence ID" value="ODQ65327.1"/>
    <property type="molecule type" value="Genomic_DNA"/>
</dbReference>
<dbReference type="PANTHER" id="PTHR28291:SF1">
    <property type="entry name" value="CTD KINASE SUBUNIT GAMMA"/>
    <property type="match status" value="1"/>
</dbReference>